<keyword evidence="3" id="KW-1185">Reference proteome</keyword>
<gene>
    <name evidence="2" type="ORF">MTBBW1_340030</name>
</gene>
<keyword evidence="1" id="KW-0812">Transmembrane</keyword>
<evidence type="ECO:0000313" key="3">
    <source>
        <dbReference type="Proteomes" id="UP000191931"/>
    </source>
</evidence>
<name>A0A1W1HGG3_9BACT</name>
<dbReference type="InterPro" id="IPR008407">
    <property type="entry name" value="Brnchd-chn_aa_trnsp_AzlD"/>
</dbReference>
<feature type="transmembrane region" description="Helical" evidence="1">
    <location>
        <begin position="96"/>
        <end position="114"/>
    </location>
</feature>
<dbReference type="Proteomes" id="UP000191931">
    <property type="component" value="Unassembled WGS sequence"/>
</dbReference>
<proteinExistence type="predicted"/>
<dbReference type="Pfam" id="PF05437">
    <property type="entry name" value="AzlD"/>
    <property type="match status" value="1"/>
</dbReference>
<sequence>MTVFDLTINTDEIYMIAGMAIVTFLIRYIMFPISGKVEFPPLFEKGLQYVPPAVLSAIIVPSVLIPTGDSINFTLSNPYLIGAIAACTVGWMFKNLLMTIVVSMTIFLGFQWFLTAG</sequence>
<dbReference type="STRING" id="1246637.MTBBW1_340030"/>
<keyword evidence="1" id="KW-1133">Transmembrane helix</keyword>
<dbReference type="OrthoDB" id="515103at2"/>
<evidence type="ECO:0008006" key="4">
    <source>
        <dbReference type="Google" id="ProtNLM"/>
    </source>
</evidence>
<dbReference type="EMBL" id="FWEV01000268">
    <property type="protein sequence ID" value="SLM31478.1"/>
    <property type="molecule type" value="Genomic_DNA"/>
</dbReference>
<feature type="transmembrane region" description="Helical" evidence="1">
    <location>
        <begin position="71"/>
        <end position="89"/>
    </location>
</feature>
<keyword evidence="1" id="KW-0472">Membrane</keyword>
<dbReference type="RefSeq" id="WP_080800244.1">
    <property type="nucleotide sequence ID" value="NZ_LT828541.1"/>
</dbReference>
<reference evidence="2 3" key="1">
    <citation type="submission" date="2017-03" db="EMBL/GenBank/DDBJ databases">
        <authorList>
            <person name="Afonso C.L."/>
            <person name="Miller P.J."/>
            <person name="Scott M.A."/>
            <person name="Spackman E."/>
            <person name="Goraichik I."/>
            <person name="Dimitrov K.M."/>
            <person name="Suarez D.L."/>
            <person name="Swayne D.E."/>
        </authorList>
    </citation>
    <scope>NUCLEOTIDE SEQUENCE [LARGE SCALE GENOMIC DNA]</scope>
    <source>
        <strain evidence="2">PRJEB14757</strain>
    </source>
</reference>
<dbReference type="AlphaFoldDB" id="A0A1W1HGG3"/>
<feature type="transmembrane region" description="Helical" evidence="1">
    <location>
        <begin position="46"/>
        <end position="65"/>
    </location>
</feature>
<evidence type="ECO:0000256" key="1">
    <source>
        <dbReference type="SAM" id="Phobius"/>
    </source>
</evidence>
<evidence type="ECO:0000313" key="2">
    <source>
        <dbReference type="EMBL" id="SLM31478.1"/>
    </source>
</evidence>
<feature type="transmembrane region" description="Helical" evidence="1">
    <location>
        <begin position="13"/>
        <end position="34"/>
    </location>
</feature>
<organism evidence="2 3">
    <name type="scientific">Desulfamplus magnetovallimortis</name>
    <dbReference type="NCBI Taxonomy" id="1246637"/>
    <lineage>
        <taxon>Bacteria</taxon>
        <taxon>Pseudomonadati</taxon>
        <taxon>Thermodesulfobacteriota</taxon>
        <taxon>Desulfobacteria</taxon>
        <taxon>Desulfobacterales</taxon>
        <taxon>Desulfobacteraceae</taxon>
        <taxon>Desulfamplus</taxon>
    </lineage>
</organism>
<protein>
    <recommendedName>
        <fullName evidence="4">Branched-chain amino acid transport</fullName>
    </recommendedName>
</protein>
<accession>A0A1W1HGG3</accession>